<dbReference type="eggNOG" id="KOG4226">
    <property type="taxonomic scope" value="Eukaryota"/>
</dbReference>
<organism evidence="12">
    <name type="scientific">Salpingoeca rosetta (strain ATCC 50818 / BSB-021)</name>
    <dbReference type="NCBI Taxonomy" id="946362"/>
    <lineage>
        <taxon>Eukaryota</taxon>
        <taxon>Choanoflagellata</taxon>
        <taxon>Craspedida</taxon>
        <taxon>Salpingoecidae</taxon>
        <taxon>Salpingoeca</taxon>
    </lineage>
</organism>
<comment type="similarity">
    <text evidence="1">Belongs to the RHPN family.</text>
</comment>
<dbReference type="InterPro" id="IPR004328">
    <property type="entry name" value="BRO1_dom"/>
</dbReference>
<dbReference type="Gene3D" id="1.10.287.160">
    <property type="entry name" value="HR1 repeat"/>
    <property type="match status" value="1"/>
</dbReference>
<dbReference type="InterPro" id="IPR011072">
    <property type="entry name" value="HR1_rho-bd"/>
</dbReference>
<dbReference type="InterPro" id="IPR036274">
    <property type="entry name" value="HR1_rpt_sf"/>
</dbReference>
<evidence type="ECO:0000313" key="11">
    <source>
        <dbReference type="EMBL" id="EGD76637.1"/>
    </source>
</evidence>
<dbReference type="SMART" id="SM00326">
    <property type="entry name" value="SH3"/>
    <property type="match status" value="1"/>
</dbReference>
<sequence length="841" mass="92243">MANAVRALHTYHPRFQDELELSEGDLVTVLQDVTGGWWYGRSEASGKEGWFPSNYVVEPENHAPETRPANASDSDGAHPKHAPHQASAIQPPTSPRSSNPPQAQQQQQQPGEDNSTAPSKPDEDSPAAHTKQNDDDPAAQTRQGQRTQPSQVSRSQSNAPEQPGPSEQKQHKEGEEKEEEEEAEGLGDLPSASTFKSKSPFQRQSLTRVSQRQRSSINAEIEKQLRIRDGAERMLQTLDRGGKAGKNIRRKPSRRGSQQQQQQQLQREEAFLTLSYANSRLQQLRRQLQTLNASVQATARQSVLRAPSSPLPTAPLPSADTEVDVLSMIALGLKETLPVDIAGCVARVLQGHFHVDANDFDPALSKLREMRQFVETHIRSGEARAMLFAYYHQLIHIEHRFCRDAKLPDLHFKWYDTLNGQPCTQASIALEKACVLFNAGALSTQIAAARNLHCSKDLQRAKQEYESAAGTFQFILDNFDNPPSADLSPPFLRFLRDLCLAQAQECIYQWELMHIQESDNSGSNDGDGDGDNGDGDGHVQLPPGEAGAVHDAFMRAWAHVDGAALKDYLPLLWAHLLRVKMLYYEAVADFATATEQLSEIADTAHNRKAATWTGVTRLCRAEELLLRARHVCAAELPAHSGLVEHLLFTLDQVQGALHGHDKDSIFDQFSSKQQLLDMLPTKPDAQLLAQPAYPELGITSHGTYLSQDLFSDVGVVQLFNAWNDIGPLRTISLPVTSPRGLGFVLGGSKPVVVHKVLPDGVAAAAGFESGDVILRIDGDDCRCSAHEHVVARLKGASSDHVTVVVQNIRVRPKSSKQQGSGGNGSAGDDHDNDDGLISIAD</sequence>
<dbReference type="InterPro" id="IPR036028">
    <property type="entry name" value="SH3-like_dom_sf"/>
</dbReference>
<name>F2UHN8_SALR5</name>
<dbReference type="PROSITE" id="PS51180">
    <property type="entry name" value="BRO1"/>
    <property type="match status" value="1"/>
</dbReference>
<feature type="compositionally biased region" description="Acidic residues" evidence="6">
    <location>
        <begin position="176"/>
        <end position="185"/>
    </location>
</feature>
<evidence type="ECO:0000256" key="4">
    <source>
        <dbReference type="PROSITE-ProRule" id="PRU01207"/>
    </source>
</evidence>
<dbReference type="InterPro" id="IPR001478">
    <property type="entry name" value="PDZ"/>
</dbReference>
<dbReference type="FunCoup" id="F2UHN8">
    <property type="interactions" value="362"/>
</dbReference>
<dbReference type="OrthoDB" id="64867at2759"/>
<feature type="region of interest" description="Disordered" evidence="6">
    <location>
        <begin position="43"/>
        <end position="221"/>
    </location>
</feature>
<dbReference type="AlphaFoldDB" id="F2UHN8"/>
<keyword evidence="4 5" id="KW-0175">Coiled coil</keyword>
<feature type="region of interest" description="Disordered" evidence="6">
    <location>
        <begin position="808"/>
        <end position="841"/>
    </location>
</feature>
<dbReference type="SUPFAM" id="SSF50156">
    <property type="entry name" value="PDZ domain-like"/>
    <property type="match status" value="1"/>
</dbReference>
<dbReference type="KEGG" id="sre:PTSG_07749"/>
<evidence type="ECO:0000259" key="10">
    <source>
        <dbReference type="PROSITE" id="PS51860"/>
    </source>
</evidence>
<feature type="domain" description="PDZ" evidence="8">
    <location>
        <begin position="730"/>
        <end position="808"/>
    </location>
</feature>
<feature type="compositionally biased region" description="Polar residues" evidence="6">
    <location>
        <begin position="191"/>
        <end position="218"/>
    </location>
</feature>
<dbReference type="InterPro" id="IPR001452">
    <property type="entry name" value="SH3_domain"/>
</dbReference>
<feature type="region of interest" description="Disordered" evidence="6">
    <location>
        <begin position="237"/>
        <end position="266"/>
    </location>
</feature>
<evidence type="ECO:0000313" key="12">
    <source>
        <dbReference type="Proteomes" id="UP000007799"/>
    </source>
</evidence>
<feature type="region of interest" description="Disordered" evidence="6">
    <location>
        <begin position="518"/>
        <end position="542"/>
    </location>
</feature>
<feature type="compositionally biased region" description="Polar residues" evidence="6">
    <location>
        <begin position="140"/>
        <end position="160"/>
    </location>
</feature>
<dbReference type="PROSITE" id="PS50002">
    <property type="entry name" value="SH3"/>
    <property type="match status" value="1"/>
</dbReference>
<dbReference type="GO" id="GO:0007165">
    <property type="term" value="P:signal transduction"/>
    <property type="evidence" value="ECO:0007669"/>
    <property type="project" value="InterPro"/>
</dbReference>
<dbReference type="STRING" id="946362.F2UHN8"/>
<dbReference type="PRINTS" id="PR00452">
    <property type="entry name" value="SH3DOMAIN"/>
</dbReference>
<dbReference type="Gene3D" id="1.25.40.280">
    <property type="entry name" value="alix/aip1 like domains"/>
    <property type="match status" value="1"/>
</dbReference>
<dbReference type="GO" id="GO:0051497">
    <property type="term" value="P:negative regulation of stress fiber assembly"/>
    <property type="evidence" value="ECO:0007669"/>
    <property type="project" value="TreeGrafter"/>
</dbReference>
<dbReference type="EMBL" id="GL832974">
    <property type="protein sequence ID" value="EGD76637.1"/>
    <property type="molecule type" value="Genomic_DNA"/>
</dbReference>
<dbReference type="GeneID" id="16072110"/>
<dbReference type="InterPro" id="IPR038499">
    <property type="entry name" value="BRO1_sf"/>
</dbReference>
<evidence type="ECO:0000256" key="5">
    <source>
        <dbReference type="SAM" id="Coils"/>
    </source>
</evidence>
<evidence type="ECO:0000256" key="3">
    <source>
        <dbReference type="PROSITE-ProRule" id="PRU00192"/>
    </source>
</evidence>
<dbReference type="Gene3D" id="2.30.42.10">
    <property type="match status" value="1"/>
</dbReference>
<dbReference type="PANTHER" id="PTHR23031">
    <property type="entry name" value="RHOPHILIN"/>
    <property type="match status" value="1"/>
</dbReference>
<dbReference type="Proteomes" id="UP000007799">
    <property type="component" value="Unassembled WGS sequence"/>
</dbReference>
<keyword evidence="2 3" id="KW-0728">SH3 domain</keyword>
<evidence type="ECO:0000256" key="1">
    <source>
        <dbReference type="ARBA" id="ARBA00010369"/>
    </source>
</evidence>
<dbReference type="PROSITE" id="PS51860">
    <property type="entry name" value="REM_1"/>
    <property type="match status" value="1"/>
</dbReference>
<protein>
    <submittedName>
        <fullName evidence="11">Uncharacterized protein</fullName>
    </submittedName>
</protein>
<reference evidence="11" key="1">
    <citation type="submission" date="2009-08" db="EMBL/GenBank/DDBJ databases">
        <title>Annotation of Salpingoeca rosetta.</title>
        <authorList>
            <consortium name="The Broad Institute Genome Sequencing Platform"/>
            <person name="Russ C."/>
            <person name="Cuomo C."/>
            <person name="Burger G."/>
            <person name="Gray M.W."/>
            <person name="Holland P.W.H."/>
            <person name="King N."/>
            <person name="Lang F.B.F."/>
            <person name="Roger A.J."/>
            <person name="Ruiz-Trillo I."/>
            <person name="Young S.K."/>
            <person name="Zeng Q."/>
            <person name="Gargeya S."/>
            <person name="Alvarado L."/>
            <person name="Berlin A."/>
            <person name="Chapman S.B."/>
            <person name="Chen Z."/>
            <person name="Freedman E."/>
            <person name="Gellesch M."/>
            <person name="Goldberg J."/>
            <person name="Griggs A."/>
            <person name="Gujja S."/>
            <person name="Heilman E."/>
            <person name="Heiman D."/>
            <person name="Howarth C."/>
            <person name="Mehta T."/>
            <person name="Neiman D."/>
            <person name="Pearson M."/>
            <person name="Roberts A."/>
            <person name="Saif S."/>
            <person name="Shea T."/>
            <person name="Shenoy N."/>
            <person name="Sisk P."/>
            <person name="Stolte C."/>
            <person name="Sykes S."/>
            <person name="White J."/>
            <person name="Yandava C."/>
            <person name="Haas B."/>
            <person name="Nusbaum C."/>
            <person name="Birren B."/>
        </authorList>
    </citation>
    <scope>NUCLEOTIDE SEQUENCE [LARGE SCALE GENOMIC DNA]</scope>
    <source>
        <strain evidence="11">ATCC 50818</strain>
    </source>
</reference>
<evidence type="ECO:0000256" key="2">
    <source>
        <dbReference type="ARBA" id="ARBA00022443"/>
    </source>
</evidence>
<dbReference type="Gene3D" id="2.30.30.40">
    <property type="entry name" value="SH3 Domains"/>
    <property type="match status" value="1"/>
</dbReference>
<evidence type="ECO:0000256" key="6">
    <source>
        <dbReference type="SAM" id="MobiDB-lite"/>
    </source>
</evidence>
<dbReference type="SUPFAM" id="SSF50044">
    <property type="entry name" value="SH3-domain"/>
    <property type="match status" value="1"/>
</dbReference>
<dbReference type="SMART" id="SM01041">
    <property type="entry name" value="BRO1"/>
    <property type="match status" value="1"/>
</dbReference>
<evidence type="ECO:0000259" key="7">
    <source>
        <dbReference type="PROSITE" id="PS50002"/>
    </source>
</evidence>
<dbReference type="InterPro" id="IPR047138">
    <property type="entry name" value="RHPN1_2"/>
</dbReference>
<feature type="domain" description="REM-1" evidence="10">
    <location>
        <begin position="198"/>
        <end position="297"/>
    </location>
</feature>
<accession>F2UHN8</accession>
<keyword evidence="12" id="KW-1185">Reference proteome</keyword>
<dbReference type="eggNOG" id="KOG2220">
    <property type="taxonomic scope" value="Eukaryota"/>
</dbReference>
<dbReference type="RefSeq" id="XP_004991551.1">
    <property type="nucleotide sequence ID" value="XM_004991494.1"/>
</dbReference>
<feature type="compositionally biased region" description="Low complexity" evidence="6">
    <location>
        <begin position="100"/>
        <end position="110"/>
    </location>
</feature>
<feature type="domain" description="BRO1" evidence="9">
    <location>
        <begin position="327"/>
        <end position="716"/>
    </location>
</feature>
<dbReference type="Pfam" id="PF00018">
    <property type="entry name" value="SH3_1"/>
    <property type="match status" value="1"/>
</dbReference>
<dbReference type="SMART" id="SM00228">
    <property type="entry name" value="PDZ"/>
    <property type="match status" value="1"/>
</dbReference>
<dbReference type="InterPro" id="IPR036034">
    <property type="entry name" value="PDZ_sf"/>
</dbReference>
<dbReference type="Pfam" id="PF03097">
    <property type="entry name" value="BRO1"/>
    <property type="match status" value="1"/>
</dbReference>
<dbReference type="Pfam" id="PF00595">
    <property type="entry name" value="PDZ"/>
    <property type="match status" value="1"/>
</dbReference>
<feature type="coiled-coil region" evidence="5">
    <location>
        <begin position="274"/>
        <end position="301"/>
    </location>
</feature>
<dbReference type="PROSITE" id="PS50106">
    <property type="entry name" value="PDZ"/>
    <property type="match status" value="1"/>
</dbReference>
<feature type="compositionally biased region" description="Polar residues" evidence="6">
    <location>
        <begin position="87"/>
        <end position="99"/>
    </location>
</feature>
<proteinExistence type="inferred from homology"/>
<evidence type="ECO:0000259" key="9">
    <source>
        <dbReference type="PROSITE" id="PS51180"/>
    </source>
</evidence>
<dbReference type="CDD" id="cd00174">
    <property type="entry name" value="SH3"/>
    <property type="match status" value="1"/>
</dbReference>
<dbReference type="SUPFAM" id="SSF46585">
    <property type="entry name" value="HR1 repeat"/>
    <property type="match status" value="1"/>
</dbReference>
<dbReference type="PANTHER" id="PTHR23031:SF15">
    <property type="entry name" value="LD12055P"/>
    <property type="match status" value="1"/>
</dbReference>
<evidence type="ECO:0000259" key="8">
    <source>
        <dbReference type="PROSITE" id="PS50106"/>
    </source>
</evidence>
<feature type="domain" description="SH3" evidence="7">
    <location>
        <begin position="1"/>
        <end position="61"/>
    </location>
</feature>
<dbReference type="InParanoid" id="F2UHN8"/>
<gene>
    <name evidence="11" type="ORF">PTSG_07749</name>
</gene>